<evidence type="ECO:0000313" key="13">
    <source>
        <dbReference type="Proteomes" id="UP000242705"/>
    </source>
</evidence>
<evidence type="ECO:0000313" key="12">
    <source>
        <dbReference type="EMBL" id="PSR28410.1"/>
    </source>
</evidence>
<feature type="transmembrane region" description="Helical" evidence="10">
    <location>
        <begin position="118"/>
        <end position="140"/>
    </location>
</feature>
<feature type="transmembrane region" description="Helical" evidence="10">
    <location>
        <begin position="51"/>
        <end position="74"/>
    </location>
</feature>
<reference evidence="12 13" key="1">
    <citation type="journal article" date="2014" name="BMC Genomics">
        <title>Comparison of environmental and isolate Sulfobacillus genomes reveals diverse carbon, sulfur, nitrogen, and hydrogen metabolisms.</title>
        <authorList>
            <person name="Justice N.B."/>
            <person name="Norman A."/>
            <person name="Brown C.T."/>
            <person name="Singh A."/>
            <person name="Thomas B.C."/>
            <person name="Banfield J.F."/>
        </authorList>
    </citation>
    <scope>NUCLEOTIDE SEQUENCE [LARGE SCALE GENOMIC DNA]</scope>
    <source>
        <strain evidence="12">AMDSBA5</strain>
    </source>
</reference>
<keyword evidence="7 10" id="KW-0472">Membrane</keyword>
<evidence type="ECO:0000256" key="2">
    <source>
        <dbReference type="ARBA" id="ARBA00010581"/>
    </source>
</evidence>
<gene>
    <name evidence="12" type="ORF">C7B47_04380</name>
</gene>
<evidence type="ECO:0000256" key="1">
    <source>
        <dbReference type="ARBA" id="ARBA00004141"/>
    </source>
</evidence>
<feature type="transmembrane region" description="Helical" evidence="10">
    <location>
        <begin position="86"/>
        <end position="106"/>
    </location>
</feature>
<dbReference type="SUPFAM" id="SSF81452">
    <property type="entry name" value="Cytochrome c oxidase subunit III-like"/>
    <property type="match status" value="1"/>
</dbReference>
<evidence type="ECO:0000256" key="7">
    <source>
        <dbReference type="ARBA" id="ARBA00023136"/>
    </source>
</evidence>
<dbReference type="InterPro" id="IPR024791">
    <property type="entry name" value="Cyt_c/ubiquinol_Oxase_su3"/>
</dbReference>
<name>A0A1R0IL18_SULTH</name>
<evidence type="ECO:0000256" key="8">
    <source>
        <dbReference type="ARBA" id="ARBA00031625"/>
    </source>
</evidence>
<comment type="subcellular location">
    <subcellularLocation>
        <location evidence="9">Cell membrane</location>
        <topology evidence="9">Multi-pass membrane protein</topology>
    </subcellularLocation>
    <subcellularLocation>
        <location evidence="1">Membrane</location>
        <topology evidence="1">Multi-pass membrane protein</topology>
    </subcellularLocation>
</comment>
<dbReference type="PROSITE" id="PS50253">
    <property type="entry name" value="COX3"/>
    <property type="match status" value="1"/>
</dbReference>
<evidence type="ECO:0000256" key="4">
    <source>
        <dbReference type="ARBA" id="ARBA00022692"/>
    </source>
</evidence>
<dbReference type="RefSeq" id="WP_020376721.1">
    <property type="nucleotide sequence ID" value="NZ_MDZD01000009.1"/>
</dbReference>
<keyword evidence="4 9" id="KW-0812">Transmembrane</keyword>
<proteinExistence type="inferred from homology"/>
<evidence type="ECO:0000256" key="9">
    <source>
        <dbReference type="RuleBase" id="RU003376"/>
    </source>
</evidence>
<dbReference type="GO" id="GO:0004129">
    <property type="term" value="F:cytochrome-c oxidase activity"/>
    <property type="evidence" value="ECO:0007669"/>
    <property type="project" value="UniProtKB-EC"/>
</dbReference>
<comment type="caution">
    <text evidence="12">The sequence shown here is derived from an EMBL/GenBank/DDBJ whole genome shotgun (WGS) entry which is preliminary data.</text>
</comment>
<dbReference type="EMBL" id="PXYX01000006">
    <property type="protein sequence ID" value="PSR28410.1"/>
    <property type="molecule type" value="Genomic_DNA"/>
</dbReference>
<keyword evidence="6 10" id="KW-1133">Transmembrane helix</keyword>
<dbReference type="EC" id="7.1.1.9" evidence="3"/>
<dbReference type="Proteomes" id="UP000242705">
    <property type="component" value="Unassembled WGS sequence"/>
</dbReference>
<dbReference type="PANTHER" id="PTHR11403">
    <property type="entry name" value="CYTOCHROME C OXIDASE SUBUNIT III"/>
    <property type="match status" value="1"/>
</dbReference>
<feature type="transmembrane region" description="Helical" evidence="10">
    <location>
        <begin position="161"/>
        <end position="180"/>
    </location>
</feature>
<accession>A0A1R0IL18</accession>
<evidence type="ECO:0000259" key="11">
    <source>
        <dbReference type="PROSITE" id="PS50253"/>
    </source>
</evidence>
<dbReference type="PANTHER" id="PTHR11403:SF7">
    <property type="entry name" value="CYTOCHROME C OXIDASE SUBUNIT 3"/>
    <property type="match status" value="1"/>
</dbReference>
<sequence length="181" mass="20921">MAATYVKDRELAAYRWGLRIFLVSQSVPFILIFADWYMFDGYYVSPKVNGWLGAAEILLDLLSGLIAWQAVVAIRHNRLMDMVQGFRRAAVLGSLQLFILAYQWGTRFIPPGTRYGEVYFTLTGVSGFYELVGIFVLIAISFRAARVQFTDEYHWDADAALYFWIFQMVGSLLSYLFLYWI</sequence>
<feature type="domain" description="Heme-copper oxidase subunit III family profile" evidence="11">
    <location>
        <begin position="13"/>
        <end position="181"/>
    </location>
</feature>
<organism evidence="12 13">
    <name type="scientific">Sulfobacillus thermosulfidooxidans</name>
    <dbReference type="NCBI Taxonomy" id="28034"/>
    <lineage>
        <taxon>Bacteria</taxon>
        <taxon>Bacillati</taxon>
        <taxon>Bacillota</taxon>
        <taxon>Clostridia</taxon>
        <taxon>Eubacteriales</taxon>
        <taxon>Clostridiales Family XVII. Incertae Sedis</taxon>
        <taxon>Sulfobacillus</taxon>
    </lineage>
</organism>
<evidence type="ECO:0000256" key="10">
    <source>
        <dbReference type="SAM" id="Phobius"/>
    </source>
</evidence>
<dbReference type="GO" id="GO:0005886">
    <property type="term" value="C:plasma membrane"/>
    <property type="evidence" value="ECO:0007669"/>
    <property type="project" value="UniProtKB-SubCell"/>
</dbReference>
<comment type="similarity">
    <text evidence="2 9">Belongs to the cytochrome c oxidase subunit 3 family.</text>
</comment>
<keyword evidence="5" id="KW-1278">Translocase</keyword>
<dbReference type="Gene3D" id="1.20.120.80">
    <property type="entry name" value="Cytochrome c oxidase, subunit III, four-helix bundle"/>
    <property type="match status" value="1"/>
</dbReference>
<dbReference type="AlphaFoldDB" id="A0A1R0IL18"/>
<feature type="transmembrane region" description="Helical" evidence="10">
    <location>
        <begin position="20"/>
        <end position="39"/>
    </location>
</feature>
<dbReference type="GO" id="GO:0019646">
    <property type="term" value="P:aerobic electron transport chain"/>
    <property type="evidence" value="ECO:0007669"/>
    <property type="project" value="InterPro"/>
</dbReference>
<evidence type="ECO:0000256" key="6">
    <source>
        <dbReference type="ARBA" id="ARBA00022989"/>
    </source>
</evidence>
<evidence type="ECO:0000256" key="5">
    <source>
        <dbReference type="ARBA" id="ARBA00022967"/>
    </source>
</evidence>
<dbReference type="InterPro" id="IPR000298">
    <property type="entry name" value="Cyt_c_oxidase-like_su3"/>
</dbReference>
<dbReference type="InterPro" id="IPR035973">
    <property type="entry name" value="Cyt_c_oxidase_su3-like_sf"/>
</dbReference>
<dbReference type="InterPro" id="IPR013833">
    <property type="entry name" value="Cyt_c_oxidase_su3_a-hlx"/>
</dbReference>
<protein>
    <recommendedName>
        <fullName evidence="3">cytochrome-c oxidase</fullName>
        <ecNumber evidence="3">7.1.1.9</ecNumber>
    </recommendedName>
    <alternativeName>
        <fullName evidence="8">Cytochrome c oxidase polypeptide III</fullName>
    </alternativeName>
</protein>
<evidence type="ECO:0000256" key="3">
    <source>
        <dbReference type="ARBA" id="ARBA00012949"/>
    </source>
</evidence>